<accession>A0A645DQM1</accession>
<gene>
    <name evidence="2" type="primary">srlR_18</name>
    <name evidence="2" type="ORF">SDC9_138696</name>
</gene>
<proteinExistence type="predicted"/>
<dbReference type="PANTHER" id="PTHR30363:SF44">
    <property type="entry name" value="AGA OPERON TRANSCRIPTIONAL REPRESSOR-RELATED"/>
    <property type="match status" value="1"/>
</dbReference>
<dbReference type="InterPro" id="IPR014036">
    <property type="entry name" value="DeoR-like_C"/>
</dbReference>
<dbReference type="SMART" id="SM01134">
    <property type="entry name" value="DeoRC"/>
    <property type="match status" value="1"/>
</dbReference>
<organism evidence="2">
    <name type="scientific">bioreactor metagenome</name>
    <dbReference type="NCBI Taxonomy" id="1076179"/>
    <lineage>
        <taxon>unclassified sequences</taxon>
        <taxon>metagenomes</taxon>
        <taxon>ecological metagenomes</taxon>
    </lineage>
</organism>
<dbReference type="InterPro" id="IPR037171">
    <property type="entry name" value="NagB/RpiA_transferase-like"/>
</dbReference>
<dbReference type="Pfam" id="PF00455">
    <property type="entry name" value="DeoRC"/>
    <property type="match status" value="1"/>
</dbReference>
<dbReference type="PANTHER" id="PTHR30363">
    <property type="entry name" value="HTH-TYPE TRANSCRIPTIONAL REGULATOR SRLR-RELATED"/>
    <property type="match status" value="1"/>
</dbReference>
<name>A0A645DQM1_9ZZZZ</name>
<dbReference type="SUPFAM" id="SSF100950">
    <property type="entry name" value="NagB/RpiA/CoA transferase-like"/>
    <property type="match status" value="1"/>
</dbReference>
<dbReference type="InterPro" id="IPR050313">
    <property type="entry name" value="Carb_Metab_HTH_regulators"/>
</dbReference>
<comment type="caution">
    <text evidence="2">The sequence shown here is derived from an EMBL/GenBank/DDBJ whole genome shotgun (WGS) entry which is preliminary data.</text>
</comment>
<reference evidence="2" key="1">
    <citation type="submission" date="2019-08" db="EMBL/GenBank/DDBJ databases">
        <authorList>
            <person name="Kucharzyk K."/>
            <person name="Murdoch R.W."/>
            <person name="Higgins S."/>
            <person name="Loffler F."/>
        </authorList>
    </citation>
    <scope>NUCLEOTIDE SEQUENCE</scope>
</reference>
<evidence type="ECO:0000313" key="2">
    <source>
        <dbReference type="EMBL" id="MPM91565.1"/>
    </source>
</evidence>
<protein>
    <submittedName>
        <fullName evidence="2">Glucitol operon repressor</fullName>
    </submittedName>
</protein>
<sequence>MTNSIPLMQRLSSISDIEIIATGGMLRKNTMAFSGPLSEAVLSRVHVDKAFIGTNGLDLEAGLTTPNVVEAATKQKMISVANKVYVMVDPSKIGLISFARFGEITDIDACITSNGITQEQRTAFENKHIQLVIAD</sequence>
<evidence type="ECO:0000259" key="1">
    <source>
        <dbReference type="Pfam" id="PF00455"/>
    </source>
</evidence>
<dbReference type="AlphaFoldDB" id="A0A645DQM1"/>
<feature type="domain" description="DeoR-like transcriptional repressor C-terminal sensor" evidence="1">
    <location>
        <begin position="1"/>
        <end position="113"/>
    </location>
</feature>
<dbReference type="EMBL" id="VSSQ01038604">
    <property type="protein sequence ID" value="MPM91565.1"/>
    <property type="molecule type" value="Genomic_DNA"/>
</dbReference>